<feature type="region of interest" description="Disordered" evidence="1">
    <location>
        <begin position="1"/>
        <end position="101"/>
    </location>
</feature>
<dbReference type="Gramene" id="KXG35863">
    <property type="protein sequence ID" value="KXG35863"/>
    <property type="gene ID" value="SORBI_3002G240300"/>
</dbReference>
<gene>
    <name evidence="3" type="ORF">SORBI_3002G240300</name>
</gene>
<dbReference type="EMBL" id="CM000761">
    <property type="protein sequence ID" value="KXG35863.1"/>
    <property type="molecule type" value="Genomic_DNA"/>
</dbReference>
<name>A0A1B6QD68_SORBI</name>
<dbReference type="GO" id="GO:0070042">
    <property type="term" value="F:rRNA (uridine-N3-)-methyltransferase activity"/>
    <property type="evidence" value="ECO:0000318"/>
    <property type="project" value="GO_Central"/>
</dbReference>
<dbReference type="InterPro" id="IPR019446">
    <property type="entry name" value="BMT5-like"/>
</dbReference>
<sequence length="633" mass="69566">MPRNHNSDRLESNHRTLYSAGHSRAARMAVGAASPAAGHAAQAIGSRDGSGGKATSEVAEKEEPRPAERVPLPGMGRGNGAGPTDGVPAATAVEGEEEEEEEEKWLKDYSSMHSILTVGDGDFSFSLALASKFGSGALMVATSLDTYEVLIGKYRDAESNTTKLKRLETMVLHGIDVKRMKYHTDLTSRRFDRIVFNFPHAGFKGKEDDMHLIKLHKKLLRDFFSNARHLLMPCGEIHVRHKRGGPYERWDLEHLASESSLIMFAKESFQKADYPGYNQKRGDGARCDQAFYLGPSCTFKFQIGDLKKQKKLSGNNAGSTSSLGGSNAPPCNLETYTRPFHSFPLVQAWPWLHFTPPANTVRMPIPLQPYIVAQSQQPGLSLNLDGIVRAPLHQLPSFSIPGPSPNELSVPGSIPLPTCRIAPPNLLALLKQAWYQQGSIGGLPGHGHQQPSFIIPGPLPNELSTPGGIPLPICRTTFPDLLALLKQPWYQQRSIAGLPGHDVFSYFEYQRRLQRECEVSRKAMMPGAAGLSYSSAFLEQQRQDSVQRHGRCLQGQSEVQMKAMIPGAAGLNYSSAFLEQQRRDSVHRHGRCLQGQSEVQMKAMMPGAAGLSYSSAFLEQCNRESVQRSGGTR</sequence>
<feature type="domain" description="25S rRNA (uridine-N(3))-methyltransferase BMT5-like" evidence="2">
    <location>
        <begin position="116"/>
        <end position="281"/>
    </location>
</feature>
<dbReference type="PANTHER" id="PTHR11538">
    <property type="entry name" value="PHENYLALANYL-TRNA SYNTHETASE"/>
    <property type="match status" value="1"/>
</dbReference>
<dbReference type="OMA" id="KAMMPGA"/>
<reference evidence="3 4" key="1">
    <citation type="journal article" date="2009" name="Nature">
        <title>The Sorghum bicolor genome and the diversification of grasses.</title>
        <authorList>
            <person name="Paterson A.H."/>
            <person name="Bowers J.E."/>
            <person name="Bruggmann R."/>
            <person name="Dubchak I."/>
            <person name="Grimwood J."/>
            <person name="Gundlach H."/>
            <person name="Haberer G."/>
            <person name="Hellsten U."/>
            <person name="Mitros T."/>
            <person name="Poliakov A."/>
            <person name="Schmutz J."/>
            <person name="Spannagl M."/>
            <person name="Tang H."/>
            <person name="Wang X."/>
            <person name="Wicker T."/>
            <person name="Bharti A.K."/>
            <person name="Chapman J."/>
            <person name="Feltus F.A."/>
            <person name="Gowik U."/>
            <person name="Grigoriev I.V."/>
            <person name="Lyons E."/>
            <person name="Maher C.A."/>
            <person name="Martis M."/>
            <person name="Narechania A."/>
            <person name="Otillar R.P."/>
            <person name="Penning B.W."/>
            <person name="Salamov A.A."/>
            <person name="Wang Y."/>
            <person name="Zhang L."/>
            <person name="Carpita N.C."/>
            <person name="Freeling M."/>
            <person name="Gingle A.R."/>
            <person name="Hash C.T."/>
            <person name="Keller B."/>
            <person name="Klein P."/>
            <person name="Kresovich S."/>
            <person name="McCann M.C."/>
            <person name="Ming R."/>
            <person name="Peterson D.G."/>
            <person name="Mehboob-ur-Rahman"/>
            <person name="Ware D."/>
            <person name="Westhoff P."/>
            <person name="Mayer K.F."/>
            <person name="Messing J."/>
            <person name="Rokhsar D.S."/>
        </authorList>
    </citation>
    <scope>NUCLEOTIDE SEQUENCE [LARGE SCALE GENOMIC DNA]</scope>
    <source>
        <strain evidence="4">cv. BTx623</strain>
    </source>
</reference>
<feature type="compositionally biased region" description="Low complexity" evidence="1">
    <location>
        <begin position="26"/>
        <end position="47"/>
    </location>
</feature>
<organism evidence="3 4">
    <name type="scientific">Sorghum bicolor</name>
    <name type="common">Sorghum</name>
    <name type="synonym">Sorghum vulgare</name>
    <dbReference type="NCBI Taxonomy" id="4558"/>
    <lineage>
        <taxon>Eukaryota</taxon>
        <taxon>Viridiplantae</taxon>
        <taxon>Streptophyta</taxon>
        <taxon>Embryophyta</taxon>
        <taxon>Tracheophyta</taxon>
        <taxon>Spermatophyta</taxon>
        <taxon>Magnoliopsida</taxon>
        <taxon>Liliopsida</taxon>
        <taxon>Poales</taxon>
        <taxon>Poaceae</taxon>
        <taxon>PACMAD clade</taxon>
        <taxon>Panicoideae</taxon>
        <taxon>Andropogonodae</taxon>
        <taxon>Andropogoneae</taxon>
        <taxon>Sorghinae</taxon>
        <taxon>Sorghum</taxon>
    </lineage>
</organism>
<evidence type="ECO:0000259" key="2">
    <source>
        <dbReference type="Pfam" id="PF10354"/>
    </source>
</evidence>
<reference evidence="4" key="2">
    <citation type="journal article" date="2018" name="Plant J.">
        <title>The Sorghum bicolor reference genome: improved assembly, gene annotations, a transcriptome atlas, and signatures of genome organization.</title>
        <authorList>
            <person name="McCormick R.F."/>
            <person name="Truong S.K."/>
            <person name="Sreedasyam A."/>
            <person name="Jenkins J."/>
            <person name="Shu S."/>
            <person name="Sims D."/>
            <person name="Kennedy M."/>
            <person name="Amirebrahimi M."/>
            <person name="Weers B.D."/>
            <person name="McKinley B."/>
            <person name="Mattison A."/>
            <person name="Morishige D.T."/>
            <person name="Grimwood J."/>
            <person name="Schmutz J."/>
            <person name="Mullet J.E."/>
        </authorList>
    </citation>
    <scope>NUCLEOTIDE SEQUENCE [LARGE SCALE GENOMIC DNA]</scope>
    <source>
        <strain evidence="4">cv. BTx623</strain>
    </source>
</reference>
<evidence type="ECO:0000256" key="1">
    <source>
        <dbReference type="SAM" id="MobiDB-lite"/>
    </source>
</evidence>
<dbReference type="FunFam" id="3.40.50.150:FF:000440">
    <property type="entry name" value="Os09g0479300 protein"/>
    <property type="match status" value="1"/>
</dbReference>
<evidence type="ECO:0000313" key="4">
    <source>
        <dbReference type="Proteomes" id="UP000000768"/>
    </source>
</evidence>
<feature type="compositionally biased region" description="Basic and acidic residues" evidence="1">
    <location>
        <begin position="58"/>
        <end position="68"/>
    </location>
</feature>
<evidence type="ECO:0000313" key="3">
    <source>
        <dbReference type="EMBL" id="KXG35863.1"/>
    </source>
</evidence>
<dbReference type="PANTHER" id="PTHR11538:SF100">
    <property type="entry name" value="25S RRNA (URIDINE-N(3))-METHYLTRANSFERASE BMT5-LIKE DOMAIN-CONTAINING PROTEIN"/>
    <property type="match status" value="1"/>
</dbReference>
<dbReference type="AlphaFoldDB" id="A0A1B6QD68"/>
<dbReference type="GO" id="GO:0070475">
    <property type="term" value="P:rRNA base methylation"/>
    <property type="evidence" value="ECO:0000318"/>
    <property type="project" value="GO_Central"/>
</dbReference>
<dbReference type="GO" id="GO:0005737">
    <property type="term" value="C:cytoplasm"/>
    <property type="evidence" value="ECO:0000318"/>
    <property type="project" value="GO_Central"/>
</dbReference>
<dbReference type="Proteomes" id="UP000000768">
    <property type="component" value="Chromosome 2"/>
</dbReference>
<dbReference type="Pfam" id="PF10354">
    <property type="entry name" value="BMT5-like"/>
    <property type="match status" value="1"/>
</dbReference>
<feature type="compositionally biased region" description="Basic and acidic residues" evidence="1">
    <location>
        <begin position="1"/>
        <end position="14"/>
    </location>
</feature>
<dbReference type="InParanoid" id="A0A1B6QD68"/>
<keyword evidence="4" id="KW-1185">Reference proteome</keyword>
<accession>A0A1B6QD68</accession>
<protein>
    <recommendedName>
        <fullName evidence="2">25S rRNA (uridine-N(3))-methyltransferase BMT5-like domain-containing protein</fullName>
    </recommendedName>
</protein>
<proteinExistence type="predicted"/>